<dbReference type="Gene3D" id="1.25.40.10">
    <property type="entry name" value="Tetratricopeptide repeat domain"/>
    <property type="match status" value="1"/>
</dbReference>
<dbReference type="EMBL" id="CP072642">
    <property type="protein sequence ID" value="QUV93529.1"/>
    <property type="molecule type" value="Genomic_DNA"/>
</dbReference>
<name>A0ABX8AXW2_9BACT</name>
<evidence type="ECO:0000313" key="1">
    <source>
        <dbReference type="EMBL" id="QUV93529.1"/>
    </source>
</evidence>
<dbReference type="Proteomes" id="UP000677668">
    <property type="component" value="Chromosome 1"/>
</dbReference>
<sequence>MTTARLEALQKMLAANPNNPMAHYGLANEYWKLADYQAVVRHLTAYLETGDDQGAGYRLLGQAYQRLGDIAAARAAWEQGQRAAERHGHPTMAAEIGELLADLET</sequence>
<protein>
    <recommendedName>
        <fullName evidence="3">Tetratricopeptide repeat protein</fullName>
    </recommendedName>
</protein>
<dbReference type="RefSeq" id="WP_058866928.1">
    <property type="nucleotide sequence ID" value="NZ_CP072642.1"/>
</dbReference>
<dbReference type="SUPFAM" id="SSF48452">
    <property type="entry name" value="TPR-like"/>
    <property type="match status" value="1"/>
</dbReference>
<dbReference type="InterPro" id="IPR011990">
    <property type="entry name" value="TPR-like_helical_dom_sf"/>
</dbReference>
<reference evidence="1 2" key="1">
    <citation type="submission" date="2021-03" db="EMBL/GenBank/DDBJ databases">
        <title>Genomic and phenotypic characterization of Chloracidobacterium isolates provides evidence for multiple species.</title>
        <authorList>
            <person name="Saini M.K."/>
            <person name="Costas A.M.G."/>
            <person name="Tank M."/>
            <person name="Bryant D.A."/>
        </authorList>
    </citation>
    <scope>NUCLEOTIDE SEQUENCE [LARGE SCALE GENOMIC DNA]</scope>
    <source>
        <strain evidence="1 2">N</strain>
    </source>
</reference>
<accession>A0ABX8AXW2</accession>
<organism evidence="1 2">
    <name type="scientific">Chloracidobacterium sp. N</name>
    <dbReference type="NCBI Taxonomy" id="2821540"/>
    <lineage>
        <taxon>Bacteria</taxon>
        <taxon>Pseudomonadati</taxon>
        <taxon>Acidobacteriota</taxon>
        <taxon>Terriglobia</taxon>
        <taxon>Terriglobales</taxon>
        <taxon>Acidobacteriaceae</taxon>
        <taxon>Chloracidobacterium</taxon>
        <taxon>Chloracidobacterium aggregatum</taxon>
    </lineage>
</organism>
<gene>
    <name evidence="1" type="ORF">J8C05_09130</name>
</gene>
<evidence type="ECO:0000313" key="2">
    <source>
        <dbReference type="Proteomes" id="UP000677668"/>
    </source>
</evidence>
<evidence type="ECO:0008006" key="3">
    <source>
        <dbReference type="Google" id="ProtNLM"/>
    </source>
</evidence>
<keyword evidence="2" id="KW-1185">Reference proteome</keyword>
<proteinExistence type="predicted"/>